<dbReference type="EMBL" id="VEPZ02000994">
    <property type="protein sequence ID" value="KAE8704189.1"/>
    <property type="molecule type" value="Genomic_DNA"/>
</dbReference>
<dbReference type="SUPFAM" id="SSF48371">
    <property type="entry name" value="ARM repeat"/>
    <property type="match status" value="1"/>
</dbReference>
<accession>A0A6A3AML5</accession>
<organism evidence="2 3">
    <name type="scientific">Hibiscus syriacus</name>
    <name type="common">Rose of Sharon</name>
    <dbReference type="NCBI Taxonomy" id="106335"/>
    <lineage>
        <taxon>Eukaryota</taxon>
        <taxon>Viridiplantae</taxon>
        <taxon>Streptophyta</taxon>
        <taxon>Embryophyta</taxon>
        <taxon>Tracheophyta</taxon>
        <taxon>Spermatophyta</taxon>
        <taxon>Magnoliopsida</taxon>
        <taxon>eudicotyledons</taxon>
        <taxon>Gunneridae</taxon>
        <taxon>Pentapetalae</taxon>
        <taxon>rosids</taxon>
        <taxon>malvids</taxon>
        <taxon>Malvales</taxon>
        <taxon>Malvaceae</taxon>
        <taxon>Malvoideae</taxon>
        <taxon>Hibiscus</taxon>
    </lineage>
</organism>
<dbReference type="Proteomes" id="UP000436088">
    <property type="component" value="Unassembled WGS sequence"/>
</dbReference>
<dbReference type="Gene3D" id="1.25.10.10">
    <property type="entry name" value="Leucine-rich Repeat Variant"/>
    <property type="match status" value="1"/>
</dbReference>
<feature type="region of interest" description="Disordered" evidence="1">
    <location>
        <begin position="1"/>
        <end position="25"/>
    </location>
</feature>
<protein>
    <submittedName>
        <fullName evidence="2">Uncharacterized protein</fullName>
    </submittedName>
</protein>
<dbReference type="AlphaFoldDB" id="A0A6A3AML5"/>
<gene>
    <name evidence="2" type="ORF">F3Y22_tig00110458pilonHSYRG00174</name>
</gene>
<evidence type="ECO:0000313" key="3">
    <source>
        <dbReference type="Proteomes" id="UP000436088"/>
    </source>
</evidence>
<feature type="region of interest" description="Disordered" evidence="1">
    <location>
        <begin position="50"/>
        <end position="76"/>
    </location>
</feature>
<dbReference type="InterPro" id="IPR011989">
    <property type="entry name" value="ARM-like"/>
</dbReference>
<name>A0A6A3AML5_HIBSY</name>
<comment type="caution">
    <text evidence="2">The sequence shown here is derived from an EMBL/GenBank/DDBJ whole genome shotgun (WGS) entry which is preliminary data.</text>
</comment>
<reference evidence="2" key="1">
    <citation type="submission" date="2019-09" db="EMBL/GenBank/DDBJ databases">
        <title>Draft genome information of white flower Hibiscus syriacus.</title>
        <authorList>
            <person name="Kim Y.-M."/>
        </authorList>
    </citation>
    <scope>NUCLEOTIDE SEQUENCE [LARGE SCALE GENOMIC DNA]</scope>
    <source>
        <strain evidence="2">YM2019G1</strain>
    </source>
</reference>
<keyword evidence="3" id="KW-1185">Reference proteome</keyword>
<proteinExistence type="predicted"/>
<sequence>MNTSTWKSPGCKQQENLEVSPGSSEKTWGFNLATSVQKHGSRELFSLMEEEEGDGTSGNISHDSVSTNSSLDLSDGKCNDETMSRLPKWNSQCKAVQNVKGLLEDNDEAQHLTFSNSHVIPVIKFLKDANEICDIKMQKDGAEVLWAILSGSRQSYYKSIIVACGVLPSILKLLVATVKEFHLLALKILANLSNSSDAGHHITYLGYVPKLVSFLEYPNARGYSIEIINNIRNIEEALVEAIEVCFVESK</sequence>
<evidence type="ECO:0000256" key="1">
    <source>
        <dbReference type="SAM" id="MobiDB-lite"/>
    </source>
</evidence>
<evidence type="ECO:0000313" key="2">
    <source>
        <dbReference type="EMBL" id="KAE8704189.1"/>
    </source>
</evidence>
<feature type="compositionally biased region" description="Polar residues" evidence="1">
    <location>
        <begin position="57"/>
        <end position="72"/>
    </location>
</feature>
<dbReference type="InterPro" id="IPR016024">
    <property type="entry name" value="ARM-type_fold"/>
</dbReference>